<dbReference type="EMBL" id="LT670818">
    <property type="protein sequence ID" value="SHH25036.1"/>
    <property type="molecule type" value="Genomic_DNA"/>
</dbReference>
<proteinExistence type="predicted"/>
<organism evidence="2 3">
    <name type="scientific">Bradyrhizobium erythrophlei</name>
    <dbReference type="NCBI Taxonomy" id="1437360"/>
    <lineage>
        <taxon>Bacteria</taxon>
        <taxon>Pseudomonadati</taxon>
        <taxon>Pseudomonadota</taxon>
        <taxon>Alphaproteobacteria</taxon>
        <taxon>Hyphomicrobiales</taxon>
        <taxon>Nitrobacteraceae</taxon>
        <taxon>Bradyrhizobium</taxon>
    </lineage>
</organism>
<name>A0A1M5RFX5_9BRAD</name>
<dbReference type="AlphaFoldDB" id="A0A1M5RFX5"/>
<sequence>MAGKFQDGCAYPPRMMNADRAAAYLDISKTKFLEGVSTSVWPAPRDVGGLPRWDRQDLDAAVDSMSERKKRLAPGRKSLADMLESEAASGTP</sequence>
<evidence type="ECO:0000256" key="1">
    <source>
        <dbReference type="SAM" id="MobiDB-lite"/>
    </source>
</evidence>
<protein>
    <recommendedName>
        <fullName evidence="4">Transcriptional regulator, AlpA family</fullName>
    </recommendedName>
</protein>
<gene>
    <name evidence="2" type="ORF">SAMN05444169_6537</name>
</gene>
<reference evidence="2 3" key="1">
    <citation type="submission" date="2016-11" db="EMBL/GenBank/DDBJ databases">
        <authorList>
            <person name="Jaros S."/>
            <person name="Januszkiewicz K."/>
            <person name="Wedrychowicz H."/>
        </authorList>
    </citation>
    <scope>NUCLEOTIDE SEQUENCE [LARGE SCALE GENOMIC DNA]</scope>
    <source>
        <strain evidence="2 3">GAS242</strain>
    </source>
</reference>
<dbReference type="Proteomes" id="UP000190675">
    <property type="component" value="Chromosome I"/>
</dbReference>
<feature type="region of interest" description="Disordered" evidence="1">
    <location>
        <begin position="62"/>
        <end position="92"/>
    </location>
</feature>
<accession>A0A1M5RFX5</accession>
<evidence type="ECO:0000313" key="2">
    <source>
        <dbReference type="EMBL" id="SHH25036.1"/>
    </source>
</evidence>
<evidence type="ECO:0008006" key="4">
    <source>
        <dbReference type="Google" id="ProtNLM"/>
    </source>
</evidence>
<evidence type="ECO:0000313" key="3">
    <source>
        <dbReference type="Proteomes" id="UP000190675"/>
    </source>
</evidence>